<sequence>MAIVCVHHVNISTDRFTETCDFYCNVLNLSRGWRPPFRSRGAWLYAGDIPIVHVNEVSTPKRASAECALDHYAFLIDDHAAAKQRLDSANIVYREAAVPETSIRQILLHDPNGVAIELQCPVAEPQ</sequence>
<feature type="domain" description="VOC" evidence="1">
    <location>
        <begin position="5"/>
        <end position="121"/>
    </location>
</feature>
<dbReference type="InterPro" id="IPR037523">
    <property type="entry name" value="VOC_core"/>
</dbReference>
<dbReference type="PANTHER" id="PTHR46142">
    <property type="match status" value="1"/>
</dbReference>
<dbReference type="EMBL" id="VLTJ01000041">
    <property type="protein sequence ID" value="TSH89362.1"/>
    <property type="molecule type" value="Genomic_DNA"/>
</dbReference>
<organism evidence="2 3">
    <name type="scientific">Verticiella sediminum</name>
    <dbReference type="NCBI Taxonomy" id="1247510"/>
    <lineage>
        <taxon>Bacteria</taxon>
        <taxon>Pseudomonadati</taxon>
        <taxon>Pseudomonadota</taxon>
        <taxon>Betaproteobacteria</taxon>
        <taxon>Burkholderiales</taxon>
        <taxon>Alcaligenaceae</taxon>
        <taxon>Verticiella</taxon>
    </lineage>
</organism>
<dbReference type="RefSeq" id="WP_143950767.1">
    <property type="nucleotide sequence ID" value="NZ_BAABMB010000005.1"/>
</dbReference>
<accession>A0A556A909</accession>
<dbReference type="Pfam" id="PF00903">
    <property type="entry name" value="Glyoxalase"/>
    <property type="match status" value="1"/>
</dbReference>
<evidence type="ECO:0000313" key="3">
    <source>
        <dbReference type="Proteomes" id="UP000318405"/>
    </source>
</evidence>
<reference evidence="2 3" key="1">
    <citation type="submission" date="2019-07" db="EMBL/GenBank/DDBJ databases">
        <title>Qingshengfaniella alkalisoli gen. nov., sp. nov., isolated from saline soil.</title>
        <authorList>
            <person name="Xu L."/>
            <person name="Huang X.-X."/>
            <person name="Sun J.-Q."/>
        </authorList>
    </citation>
    <scope>NUCLEOTIDE SEQUENCE [LARGE SCALE GENOMIC DNA]</scope>
    <source>
        <strain evidence="2 3">DSM 27279</strain>
    </source>
</reference>
<dbReference type="AlphaFoldDB" id="A0A556A909"/>
<proteinExistence type="predicted"/>
<dbReference type="Gene3D" id="3.10.180.10">
    <property type="entry name" value="2,3-Dihydroxybiphenyl 1,2-Dioxygenase, domain 1"/>
    <property type="match status" value="1"/>
</dbReference>
<keyword evidence="3" id="KW-1185">Reference proteome</keyword>
<dbReference type="PROSITE" id="PS51819">
    <property type="entry name" value="VOC"/>
    <property type="match status" value="1"/>
</dbReference>
<dbReference type="SUPFAM" id="SSF54593">
    <property type="entry name" value="Glyoxalase/Bleomycin resistance protein/Dihydroxybiphenyl dioxygenase"/>
    <property type="match status" value="1"/>
</dbReference>
<dbReference type="PANTHER" id="PTHR46142:SF3">
    <property type="entry name" value="F18B13.24 PROTEIN"/>
    <property type="match status" value="1"/>
</dbReference>
<evidence type="ECO:0000313" key="2">
    <source>
        <dbReference type="EMBL" id="TSH89362.1"/>
    </source>
</evidence>
<protein>
    <submittedName>
        <fullName evidence="2">Glyoxalase</fullName>
    </submittedName>
</protein>
<comment type="caution">
    <text evidence="2">The sequence shown here is derived from an EMBL/GenBank/DDBJ whole genome shotgun (WGS) entry which is preliminary data.</text>
</comment>
<dbReference type="InterPro" id="IPR004360">
    <property type="entry name" value="Glyas_Fos-R_dOase_dom"/>
</dbReference>
<evidence type="ECO:0000259" key="1">
    <source>
        <dbReference type="PROSITE" id="PS51819"/>
    </source>
</evidence>
<dbReference type="Proteomes" id="UP000318405">
    <property type="component" value="Unassembled WGS sequence"/>
</dbReference>
<dbReference type="OrthoDB" id="8562712at2"/>
<gene>
    <name evidence="2" type="ORF">FOZ76_23680</name>
</gene>
<dbReference type="InterPro" id="IPR029068">
    <property type="entry name" value="Glyas_Bleomycin-R_OHBP_Dase"/>
</dbReference>
<name>A0A556A909_9BURK</name>